<evidence type="ECO:0000313" key="9">
    <source>
        <dbReference type="Proteomes" id="UP000316649"/>
    </source>
</evidence>
<evidence type="ECO:0000256" key="6">
    <source>
        <dbReference type="ARBA" id="ARBA00047942"/>
    </source>
</evidence>
<comment type="caution">
    <text evidence="8">The sequence shown here is derived from an EMBL/GenBank/DDBJ whole genome shotgun (WGS) entry which is preliminary data.</text>
</comment>
<dbReference type="Pfam" id="PF02086">
    <property type="entry name" value="MethyltransfD12"/>
    <property type="match status" value="1"/>
</dbReference>
<proteinExistence type="inferred from homology"/>
<dbReference type="OrthoDB" id="9805629at2"/>
<keyword evidence="9" id="KW-1185">Reference proteome</keyword>
<gene>
    <name evidence="8" type="ORF">FHP88_15800</name>
</gene>
<dbReference type="RefSeq" id="WP_144360053.1">
    <property type="nucleotide sequence ID" value="NZ_VMNH01000023.1"/>
</dbReference>
<organism evidence="8 9">
    <name type="scientific">Sedimenticola selenatireducens</name>
    <dbReference type="NCBI Taxonomy" id="191960"/>
    <lineage>
        <taxon>Bacteria</taxon>
        <taxon>Pseudomonadati</taxon>
        <taxon>Pseudomonadota</taxon>
        <taxon>Gammaproteobacteria</taxon>
        <taxon>Chromatiales</taxon>
        <taxon>Sedimenticolaceae</taxon>
        <taxon>Sedimenticola</taxon>
    </lineage>
</organism>
<dbReference type="Gene3D" id="1.10.1020.10">
    <property type="entry name" value="Adenine-specific Methyltransferase, Domain 2"/>
    <property type="match status" value="1"/>
</dbReference>
<evidence type="ECO:0000256" key="2">
    <source>
        <dbReference type="ARBA" id="ARBA00011900"/>
    </source>
</evidence>
<feature type="binding site" evidence="7">
    <location>
        <position position="13"/>
    </location>
    <ligand>
        <name>S-adenosyl-L-methionine</name>
        <dbReference type="ChEBI" id="CHEBI:59789"/>
    </ligand>
</feature>
<dbReference type="InterPro" id="IPR029063">
    <property type="entry name" value="SAM-dependent_MTases_sf"/>
</dbReference>
<dbReference type="PANTHER" id="PTHR30481:SF4">
    <property type="entry name" value="SITE-SPECIFIC DNA-METHYLTRANSFERASE (ADENINE-SPECIFIC)"/>
    <property type="match status" value="1"/>
</dbReference>
<dbReference type="GO" id="GO:1904047">
    <property type="term" value="F:S-adenosyl-L-methionine binding"/>
    <property type="evidence" value="ECO:0007669"/>
    <property type="project" value="TreeGrafter"/>
</dbReference>
<dbReference type="PIRSF" id="PIRSF000398">
    <property type="entry name" value="M_m6A_EcoRV"/>
    <property type="match status" value="1"/>
</dbReference>
<dbReference type="EMBL" id="VMNH01000023">
    <property type="protein sequence ID" value="TVO70916.1"/>
    <property type="molecule type" value="Genomic_DNA"/>
</dbReference>
<keyword evidence="5" id="KW-0949">S-adenosyl-L-methionine</keyword>
<comment type="catalytic activity">
    <reaction evidence="6">
        <text>a 2'-deoxyadenosine in DNA + S-adenosyl-L-methionine = an N(6)-methyl-2'-deoxyadenosine in DNA + S-adenosyl-L-homocysteine + H(+)</text>
        <dbReference type="Rhea" id="RHEA:15197"/>
        <dbReference type="Rhea" id="RHEA-COMP:12418"/>
        <dbReference type="Rhea" id="RHEA-COMP:12419"/>
        <dbReference type="ChEBI" id="CHEBI:15378"/>
        <dbReference type="ChEBI" id="CHEBI:57856"/>
        <dbReference type="ChEBI" id="CHEBI:59789"/>
        <dbReference type="ChEBI" id="CHEBI:90615"/>
        <dbReference type="ChEBI" id="CHEBI:90616"/>
        <dbReference type="EC" id="2.1.1.72"/>
    </reaction>
</comment>
<evidence type="ECO:0000256" key="3">
    <source>
        <dbReference type="ARBA" id="ARBA00022603"/>
    </source>
</evidence>
<dbReference type="EC" id="2.1.1.72" evidence="2"/>
<evidence type="ECO:0000256" key="4">
    <source>
        <dbReference type="ARBA" id="ARBA00022679"/>
    </source>
</evidence>
<dbReference type="InterPro" id="IPR023095">
    <property type="entry name" value="Ade_MeTrfase_dom_2"/>
</dbReference>
<reference evidence="8 9" key="1">
    <citation type="submission" date="2019-07" db="EMBL/GenBank/DDBJ databases">
        <title>The pathways for chlorine oxyanion respiration interact through the shared metabolite chlorate.</title>
        <authorList>
            <person name="Barnum T.P."/>
            <person name="Cheng Y."/>
            <person name="Hill K.A."/>
            <person name="Lucas L.N."/>
            <person name="Carlson H.K."/>
            <person name="Coates J.D."/>
        </authorList>
    </citation>
    <scope>NUCLEOTIDE SEQUENCE [LARGE SCALE GENOMIC DNA]</scope>
    <source>
        <strain evidence="8 9">BK-1</strain>
    </source>
</reference>
<sequence length="269" mass="31285">MKYHPVVPWIGGKGRISDWILSRFPVHKCYVEAFCGAAAIYFTKPPSEVEVINDINGELVNMYRVIQHHPEEMIRQFKWALSSRQFYEWEQRKDPATLTDIQRAARFYYLQKQAFGGRVDGQSFGTATTSAPRLNLFRLEEDLSQAHLRLQGTYVENLPWDEIIRRYDRPHTLFYLDPPYWNTEGYGVNWTFDNYERMAILARESSGMMMISVNDIPEMREVFSGLYMDTRPIKYTVGGGAGTEAQELLIWNDQAENAPKQSGAQMRLM</sequence>
<keyword evidence="3 8" id="KW-0489">Methyltransferase</keyword>
<evidence type="ECO:0000313" key="8">
    <source>
        <dbReference type="EMBL" id="TVO70916.1"/>
    </source>
</evidence>
<dbReference type="AlphaFoldDB" id="A0A557S0L8"/>
<comment type="similarity">
    <text evidence="1">Belongs to the N(4)/N(6)-methyltransferase family.</text>
</comment>
<dbReference type="PANTHER" id="PTHR30481">
    <property type="entry name" value="DNA ADENINE METHYLASE"/>
    <property type="match status" value="1"/>
</dbReference>
<dbReference type="GO" id="GO:0032259">
    <property type="term" value="P:methylation"/>
    <property type="evidence" value="ECO:0007669"/>
    <property type="project" value="UniProtKB-KW"/>
</dbReference>
<protein>
    <recommendedName>
        <fullName evidence="2">site-specific DNA-methyltransferase (adenine-specific)</fullName>
        <ecNumber evidence="2">2.1.1.72</ecNumber>
    </recommendedName>
</protein>
<keyword evidence="4" id="KW-0808">Transferase</keyword>
<evidence type="ECO:0000256" key="5">
    <source>
        <dbReference type="ARBA" id="ARBA00022691"/>
    </source>
</evidence>
<dbReference type="GO" id="GO:0006298">
    <property type="term" value="P:mismatch repair"/>
    <property type="evidence" value="ECO:0007669"/>
    <property type="project" value="TreeGrafter"/>
</dbReference>
<name>A0A557S0L8_9GAMM</name>
<evidence type="ECO:0000256" key="7">
    <source>
        <dbReference type="PIRSR" id="PIRSR000398-1"/>
    </source>
</evidence>
<dbReference type="Gene3D" id="3.40.50.150">
    <property type="entry name" value="Vaccinia Virus protein VP39"/>
    <property type="match status" value="1"/>
</dbReference>
<dbReference type="GO" id="GO:0009007">
    <property type="term" value="F:site-specific DNA-methyltransferase (adenine-specific) activity"/>
    <property type="evidence" value="ECO:0007669"/>
    <property type="project" value="UniProtKB-EC"/>
</dbReference>
<evidence type="ECO:0000256" key="1">
    <source>
        <dbReference type="ARBA" id="ARBA00006594"/>
    </source>
</evidence>
<dbReference type="InterPro" id="IPR012263">
    <property type="entry name" value="M_m6A_EcoRV"/>
</dbReference>
<dbReference type="GO" id="GO:0043565">
    <property type="term" value="F:sequence-specific DNA binding"/>
    <property type="evidence" value="ECO:0007669"/>
    <property type="project" value="TreeGrafter"/>
</dbReference>
<dbReference type="Proteomes" id="UP000316649">
    <property type="component" value="Unassembled WGS sequence"/>
</dbReference>
<dbReference type="SUPFAM" id="SSF53335">
    <property type="entry name" value="S-adenosyl-L-methionine-dependent methyltransferases"/>
    <property type="match status" value="1"/>
</dbReference>
<feature type="binding site" evidence="7">
    <location>
        <position position="9"/>
    </location>
    <ligand>
        <name>S-adenosyl-L-methionine</name>
        <dbReference type="ChEBI" id="CHEBI:59789"/>
    </ligand>
</feature>
<feature type="binding site" evidence="7">
    <location>
        <position position="54"/>
    </location>
    <ligand>
        <name>S-adenosyl-L-methionine</name>
        <dbReference type="ChEBI" id="CHEBI:59789"/>
    </ligand>
</feature>
<feature type="binding site" evidence="7">
    <location>
        <position position="177"/>
    </location>
    <ligand>
        <name>S-adenosyl-L-methionine</name>
        <dbReference type="ChEBI" id="CHEBI:59789"/>
    </ligand>
</feature>
<dbReference type="InterPro" id="IPR012327">
    <property type="entry name" value="MeTrfase_D12"/>
</dbReference>
<dbReference type="GO" id="GO:0009307">
    <property type="term" value="P:DNA restriction-modification system"/>
    <property type="evidence" value="ECO:0007669"/>
    <property type="project" value="InterPro"/>
</dbReference>
<accession>A0A557S0L8</accession>
<dbReference type="PRINTS" id="PR00505">
    <property type="entry name" value="D12N6MTFRASE"/>
</dbReference>